<dbReference type="AlphaFoldDB" id="A0A412IQX7"/>
<dbReference type="EMBL" id="QRVK01000022">
    <property type="protein sequence ID" value="RGS41163.1"/>
    <property type="molecule type" value="Genomic_DNA"/>
</dbReference>
<comment type="caution">
    <text evidence="1">The sequence shown here is derived from an EMBL/GenBank/DDBJ whole genome shotgun (WGS) entry which is preliminary data.</text>
</comment>
<dbReference type="GeneID" id="92831431"/>
<organism evidence="1 2">
    <name type="scientific">Coprococcus eutactus</name>
    <dbReference type="NCBI Taxonomy" id="33043"/>
    <lineage>
        <taxon>Bacteria</taxon>
        <taxon>Bacillati</taxon>
        <taxon>Bacillota</taxon>
        <taxon>Clostridia</taxon>
        <taxon>Lachnospirales</taxon>
        <taxon>Lachnospiraceae</taxon>
        <taxon>Coprococcus</taxon>
    </lineage>
</organism>
<dbReference type="OrthoDB" id="2068443at2"/>
<dbReference type="Proteomes" id="UP000283295">
    <property type="component" value="Unassembled WGS sequence"/>
</dbReference>
<evidence type="ECO:0000313" key="2">
    <source>
        <dbReference type="Proteomes" id="UP000283295"/>
    </source>
</evidence>
<proteinExistence type="predicted"/>
<gene>
    <name evidence="1" type="ORF">DWX94_09160</name>
</gene>
<sequence>MFENEKVNHVKFGEGSVMECDGSHIRIVFSYNNVEKTFAYPGAFDKFVSFQSEEAQQMAESELEQIKLNQKKLDGMKKLLQMENERRKEEALKAKAKRKR</sequence>
<reference evidence="1 2" key="1">
    <citation type="submission" date="2018-08" db="EMBL/GenBank/DDBJ databases">
        <title>A genome reference for cultivated species of the human gut microbiota.</title>
        <authorList>
            <person name="Zou Y."/>
            <person name="Xue W."/>
            <person name="Luo G."/>
        </authorList>
    </citation>
    <scope>NUCLEOTIDE SEQUENCE [LARGE SCALE GENOMIC DNA]</scope>
    <source>
        <strain evidence="1 2">AF22-21</strain>
    </source>
</reference>
<accession>A0A412IQX7</accession>
<protein>
    <submittedName>
        <fullName evidence="1">Uncharacterized protein</fullName>
    </submittedName>
</protein>
<dbReference type="RefSeq" id="WP_004851327.1">
    <property type="nucleotide sequence ID" value="NZ_CABIWG010000009.1"/>
</dbReference>
<name>A0A412IQX7_9FIRM</name>
<evidence type="ECO:0000313" key="1">
    <source>
        <dbReference type="EMBL" id="RGS41163.1"/>
    </source>
</evidence>